<dbReference type="PANTHER" id="PTHR48475:SF2">
    <property type="entry name" value="RIBONUCLEASE H"/>
    <property type="match status" value="1"/>
</dbReference>
<gene>
    <name evidence="1" type="ORF">LIER_05661</name>
</gene>
<dbReference type="PANTHER" id="PTHR48475">
    <property type="entry name" value="RIBONUCLEASE H"/>
    <property type="match status" value="1"/>
</dbReference>
<keyword evidence="2" id="KW-1185">Reference proteome</keyword>
<dbReference type="AlphaFoldDB" id="A0AAV3P1J1"/>
<proteinExistence type="predicted"/>
<reference evidence="1 2" key="1">
    <citation type="submission" date="2024-01" db="EMBL/GenBank/DDBJ databases">
        <title>The complete chloroplast genome sequence of Lithospermum erythrorhizon: insights into the phylogenetic relationship among Boraginaceae species and the maternal lineages of purple gromwells.</title>
        <authorList>
            <person name="Okada T."/>
            <person name="Watanabe K."/>
        </authorList>
    </citation>
    <scope>NUCLEOTIDE SEQUENCE [LARGE SCALE GENOMIC DNA]</scope>
</reference>
<organism evidence="1 2">
    <name type="scientific">Lithospermum erythrorhizon</name>
    <name type="common">Purple gromwell</name>
    <name type="synonym">Lithospermum officinale var. erythrorhizon</name>
    <dbReference type="NCBI Taxonomy" id="34254"/>
    <lineage>
        <taxon>Eukaryota</taxon>
        <taxon>Viridiplantae</taxon>
        <taxon>Streptophyta</taxon>
        <taxon>Embryophyta</taxon>
        <taxon>Tracheophyta</taxon>
        <taxon>Spermatophyta</taxon>
        <taxon>Magnoliopsida</taxon>
        <taxon>eudicotyledons</taxon>
        <taxon>Gunneridae</taxon>
        <taxon>Pentapetalae</taxon>
        <taxon>asterids</taxon>
        <taxon>lamiids</taxon>
        <taxon>Boraginales</taxon>
        <taxon>Boraginaceae</taxon>
        <taxon>Boraginoideae</taxon>
        <taxon>Lithospermeae</taxon>
        <taxon>Lithospermum</taxon>
    </lineage>
</organism>
<comment type="caution">
    <text evidence="1">The sequence shown here is derived from an EMBL/GenBank/DDBJ whole genome shotgun (WGS) entry which is preliminary data.</text>
</comment>
<protein>
    <submittedName>
        <fullName evidence="1">Uncharacterized protein</fullName>
    </submittedName>
</protein>
<accession>A0AAV3P1J1</accession>
<dbReference type="EMBL" id="BAABME010000785">
    <property type="protein sequence ID" value="GAA0145479.1"/>
    <property type="molecule type" value="Genomic_DNA"/>
</dbReference>
<name>A0AAV3P1J1_LITER</name>
<evidence type="ECO:0000313" key="1">
    <source>
        <dbReference type="EMBL" id="GAA0145479.1"/>
    </source>
</evidence>
<evidence type="ECO:0000313" key="2">
    <source>
        <dbReference type="Proteomes" id="UP001454036"/>
    </source>
</evidence>
<sequence length="167" mass="18742">MGRSQAAHSTRSGAVVPVSEGNLHQVWGAPGASHRQRDSIHSWKIINRTTPNPITGETPFSLIYGSDALLPMEIHKKTSRVSYYDALSNEQGLRLNLDLLEEKRAAAVDKMARQTSAHGKSGKLESPWEGPYIIRRVVGPVTYEQKPLEGRQVPQPWNAYHLRKYYV</sequence>
<dbReference type="Proteomes" id="UP001454036">
    <property type="component" value="Unassembled WGS sequence"/>
</dbReference>